<keyword evidence="4" id="KW-1185">Reference proteome</keyword>
<dbReference type="PANTHER" id="PTHR35372">
    <property type="entry name" value="ATP BINDING PROTEIN-RELATED"/>
    <property type="match status" value="1"/>
</dbReference>
<evidence type="ECO:0000256" key="1">
    <source>
        <dbReference type="ARBA" id="ARBA00022801"/>
    </source>
</evidence>
<accession>A0ABP7CIA0</accession>
<dbReference type="InterPro" id="IPR051620">
    <property type="entry name" value="ORF904-like_C"/>
</dbReference>
<dbReference type="Pfam" id="PF09250">
    <property type="entry name" value="Prim-Pol"/>
    <property type="match status" value="1"/>
</dbReference>
<organism evidence="3 4">
    <name type="scientific">Microlunatus aurantiacus</name>
    <dbReference type="NCBI Taxonomy" id="446786"/>
    <lineage>
        <taxon>Bacteria</taxon>
        <taxon>Bacillati</taxon>
        <taxon>Actinomycetota</taxon>
        <taxon>Actinomycetes</taxon>
        <taxon>Propionibacteriales</taxon>
        <taxon>Propionibacteriaceae</taxon>
        <taxon>Microlunatus</taxon>
    </lineage>
</organism>
<dbReference type="Proteomes" id="UP001500051">
    <property type="component" value="Unassembled WGS sequence"/>
</dbReference>
<dbReference type="SUPFAM" id="SSF56747">
    <property type="entry name" value="Prim-pol domain"/>
    <property type="match status" value="1"/>
</dbReference>
<evidence type="ECO:0000313" key="4">
    <source>
        <dbReference type="Proteomes" id="UP001500051"/>
    </source>
</evidence>
<dbReference type="SMART" id="SM00943">
    <property type="entry name" value="Prim-Pol"/>
    <property type="match status" value="1"/>
</dbReference>
<comment type="caution">
    <text evidence="3">The sequence shown here is derived from an EMBL/GenBank/DDBJ whole genome shotgun (WGS) entry which is preliminary data.</text>
</comment>
<proteinExistence type="predicted"/>
<dbReference type="CDD" id="cd04859">
    <property type="entry name" value="Prim_Pol"/>
    <property type="match status" value="1"/>
</dbReference>
<dbReference type="EMBL" id="BAAAYX010000001">
    <property type="protein sequence ID" value="GAA3689355.1"/>
    <property type="molecule type" value="Genomic_DNA"/>
</dbReference>
<gene>
    <name evidence="3" type="ORF">GCM10022204_00040</name>
</gene>
<sequence length="321" mass="34704">MNDTTGALVTAALDYAKHGWFVFPLVPNTKRPACPAHTADRCDRSDPWCRHGHTSWEQRATQNPDRIRRAWSNRPYGIGIACGPSRLLVIDTDVPKSDRPSNSSGRSGEDVLAELVGDKPFPDTYTVSTPSGGIHRYYRTPRQAHLGNTASRLGELIDTRGHGGYVVTAPTVVDFRPYRVLRDRPCAELPAWLVHMLNNPHRIPHPLPSPPPRPESRPRIGAATGLGERYAIAALAGETARVRTALPGTRNRTLFSAAIALGQLVAGGLIDEATVRDHLHSACTKHVGIGAFTATEADATISSGLRRGLAEPRTPAGRSAP</sequence>
<name>A0ABP7CIA0_9ACTN</name>
<evidence type="ECO:0000313" key="3">
    <source>
        <dbReference type="EMBL" id="GAA3689355.1"/>
    </source>
</evidence>
<dbReference type="InterPro" id="IPR015330">
    <property type="entry name" value="DNA_primase/pol_bifunc_N"/>
</dbReference>
<dbReference type="PANTHER" id="PTHR35372:SF2">
    <property type="entry name" value="SF3 HELICASE DOMAIN-CONTAINING PROTEIN"/>
    <property type="match status" value="1"/>
</dbReference>
<evidence type="ECO:0000259" key="2">
    <source>
        <dbReference type="SMART" id="SM00943"/>
    </source>
</evidence>
<feature type="domain" description="DNA primase/polymerase bifunctional N-terminal" evidence="2">
    <location>
        <begin position="12"/>
        <end position="193"/>
    </location>
</feature>
<keyword evidence="1" id="KW-0378">Hydrolase</keyword>
<reference evidence="4" key="1">
    <citation type="journal article" date="2019" name="Int. J. Syst. Evol. Microbiol.">
        <title>The Global Catalogue of Microorganisms (GCM) 10K type strain sequencing project: providing services to taxonomists for standard genome sequencing and annotation.</title>
        <authorList>
            <consortium name="The Broad Institute Genomics Platform"/>
            <consortium name="The Broad Institute Genome Sequencing Center for Infectious Disease"/>
            <person name="Wu L."/>
            <person name="Ma J."/>
        </authorList>
    </citation>
    <scope>NUCLEOTIDE SEQUENCE [LARGE SCALE GENOMIC DNA]</scope>
    <source>
        <strain evidence="4">JCM 16548</strain>
    </source>
</reference>
<protein>
    <recommendedName>
        <fullName evidence="2">DNA primase/polymerase bifunctional N-terminal domain-containing protein</fullName>
    </recommendedName>
</protein>
<dbReference type="RefSeq" id="WP_344810212.1">
    <property type="nucleotide sequence ID" value="NZ_BAAAYX010000001.1"/>
</dbReference>